<dbReference type="InterPro" id="IPR036942">
    <property type="entry name" value="Beta-barrel_TonB_sf"/>
</dbReference>
<keyword evidence="3" id="KW-0998">Cell outer membrane</keyword>
<proteinExistence type="predicted"/>
<dbReference type="EMBL" id="JABBKX010000007">
    <property type="protein sequence ID" value="NMJ43265.1"/>
    <property type="molecule type" value="Genomic_DNA"/>
</dbReference>
<evidence type="ECO:0000256" key="3">
    <source>
        <dbReference type="ARBA" id="ARBA00023237"/>
    </source>
</evidence>
<keyword evidence="6" id="KW-1185">Reference proteome</keyword>
<evidence type="ECO:0000256" key="4">
    <source>
        <dbReference type="SAM" id="SignalP"/>
    </source>
</evidence>
<keyword evidence="4" id="KW-0732">Signal</keyword>
<evidence type="ECO:0000256" key="2">
    <source>
        <dbReference type="ARBA" id="ARBA00023136"/>
    </source>
</evidence>
<feature type="chain" id="PRO_5032954604" evidence="4">
    <location>
        <begin position="22"/>
        <end position="283"/>
    </location>
</feature>
<protein>
    <submittedName>
        <fullName evidence="5">MipA/OmpV family protein</fullName>
    </submittedName>
</protein>
<dbReference type="Proteomes" id="UP000548582">
    <property type="component" value="Unassembled WGS sequence"/>
</dbReference>
<name>A0A848EIK5_9PROT</name>
<dbReference type="Pfam" id="PF06629">
    <property type="entry name" value="MipA"/>
    <property type="match status" value="1"/>
</dbReference>
<reference evidence="5 6" key="1">
    <citation type="submission" date="2020-03" db="EMBL/GenBank/DDBJ databases">
        <authorList>
            <person name="Sun Q."/>
        </authorList>
    </citation>
    <scope>NUCLEOTIDE SEQUENCE [LARGE SCALE GENOMIC DNA]</scope>
    <source>
        <strain evidence="5 6">JC162</strain>
    </source>
</reference>
<dbReference type="AlphaFoldDB" id="A0A848EIK5"/>
<evidence type="ECO:0000313" key="6">
    <source>
        <dbReference type="Proteomes" id="UP000548582"/>
    </source>
</evidence>
<gene>
    <name evidence="5" type="ORF">GWK16_18600</name>
</gene>
<dbReference type="GO" id="GO:0009279">
    <property type="term" value="C:cell outer membrane"/>
    <property type="evidence" value="ECO:0007669"/>
    <property type="project" value="UniProtKB-SubCell"/>
</dbReference>
<comment type="subcellular location">
    <subcellularLocation>
        <location evidence="1">Cell outer membrane</location>
    </subcellularLocation>
</comment>
<feature type="signal peptide" evidence="4">
    <location>
        <begin position="1"/>
        <end position="21"/>
    </location>
</feature>
<organism evidence="5 6">
    <name type="scientific">Neoroseomonas marina</name>
    <dbReference type="NCBI Taxonomy" id="1232220"/>
    <lineage>
        <taxon>Bacteria</taxon>
        <taxon>Pseudomonadati</taxon>
        <taxon>Pseudomonadota</taxon>
        <taxon>Alphaproteobacteria</taxon>
        <taxon>Acetobacterales</taxon>
        <taxon>Acetobacteraceae</taxon>
        <taxon>Neoroseomonas</taxon>
    </lineage>
</organism>
<dbReference type="InterPro" id="IPR010583">
    <property type="entry name" value="MipA"/>
</dbReference>
<dbReference type="RefSeq" id="WP_170055474.1">
    <property type="nucleotide sequence ID" value="NZ_JABBKX010000007.1"/>
</dbReference>
<sequence length="283" mass="31129">MILRRLLAVLAPLLATLPATAQQLPVFEVGIAGGGGWTPAYPASNQNHWRGLAIPYLIYRGDLFRADEGGLRARTRLADDIEISVSASGGFNASSNDITARQGMPDLDWLGEIGPNLRYTLWRGDDPAVPRRILIDTPVRAVFSTDWSSVSFRGFTFAPDIAYEHVHFLSPFARLRLSAGVLFGTDRYTEYFYQVDPQYAQPGREAYNARAGYVGSRVSVSYRLPLSERVSIVAGGRIENFSGAANADSPLFKSEWNFSVAAGFAISLWRSEARVDVSAQPFD</sequence>
<accession>A0A848EIK5</accession>
<evidence type="ECO:0000313" key="5">
    <source>
        <dbReference type="EMBL" id="NMJ43265.1"/>
    </source>
</evidence>
<comment type="caution">
    <text evidence="5">The sequence shown here is derived from an EMBL/GenBank/DDBJ whole genome shotgun (WGS) entry which is preliminary data.</text>
</comment>
<dbReference type="Gene3D" id="2.40.170.20">
    <property type="entry name" value="TonB-dependent receptor, beta-barrel domain"/>
    <property type="match status" value="1"/>
</dbReference>
<keyword evidence="2" id="KW-0472">Membrane</keyword>
<evidence type="ECO:0000256" key="1">
    <source>
        <dbReference type="ARBA" id="ARBA00004442"/>
    </source>
</evidence>